<dbReference type="Proteomes" id="UP000770717">
    <property type="component" value="Unassembled WGS sequence"/>
</dbReference>
<dbReference type="AlphaFoldDB" id="A0A8J6FNV6"/>
<evidence type="ECO:0000313" key="2">
    <source>
        <dbReference type="Proteomes" id="UP000770717"/>
    </source>
</evidence>
<reference evidence="1" key="1">
    <citation type="thesis" date="2020" institute="ProQuest LLC" country="789 East Eisenhower Parkway, Ann Arbor, MI, USA">
        <title>Comparative Genomics and Chromosome Evolution.</title>
        <authorList>
            <person name="Mudd A.B."/>
        </authorList>
    </citation>
    <scope>NUCLEOTIDE SEQUENCE</scope>
    <source>
        <strain evidence="1">HN-11 Male</strain>
        <tissue evidence="1">Kidney and liver</tissue>
    </source>
</reference>
<accession>A0A8J6FNV6</accession>
<gene>
    <name evidence="1" type="ORF">GDO78_006530</name>
</gene>
<comment type="caution">
    <text evidence="1">The sequence shown here is derived from an EMBL/GenBank/DDBJ whole genome shotgun (WGS) entry which is preliminary data.</text>
</comment>
<evidence type="ECO:0000313" key="1">
    <source>
        <dbReference type="EMBL" id="KAG9491207.1"/>
    </source>
</evidence>
<name>A0A8J6FNV6_ELECQ</name>
<dbReference type="EMBL" id="WNTK01000002">
    <property type="protein sequence ID" value="KAG9491207.1"/>
    <property type="molecule type" value="Genomic_DNA"/>
</dbReference>
<sequence>MCSKEPMHRILRGFYQCKGNLSSPDSKGRYPFQILSSFQVVNHNLTIAILCCHLILWRLDQVASKRSLKHRRHCMVNCK</sequence>
<keyword evidence="2" id="KW-1185">Reference proteome</keyword>
<organism evidence="1 2">
    <name type="scientific">Eleutherodactylus coqui</name>
    <name type="common">Puerto Rican coqui</name>
    <dbReference type="NCBI Taxonomy" id="57060"/>
    <lineage>
        <taxon>Eukaryota</taxon>
        <taxon>Metazoa</taxon>
        <taxon>Chordata</taxon>
        <taxon>Craniata</taxon>
        <taxon>Vertebrata</taxon>
        <taxon>Euteleostomi</taxon>
        <taxon>Amphibia</taxon>
        <taxon>Batrachia</taxon>
        <taxon>Anura</taxon>
        <taxon>Neobatrachia</taxon>
        <taxon>Hyloidea</taxon>
        <taxon>Eleutherodactylidae</taxon>
        <taxon>Eleutherodactylinae</taxon>
        <taxon>Eleutherodactylus</taxon>
        <taxon>Eleutherodactylus</taxon>
    </lineage>
</organism>
<proteinExistence type="predicted"/>
<protein>
    <submittedName>
        <fullName evidence="1">Uncharacterized protein</fullName>
    </submittedName>
</protein>